<proteinExistence type="inferred from homology"/>
<evidence type="ECO:0000313" key="10">
    <source>
        <dbReference type="EMBL" id="MFD2570681.1"/>
    </source>
</evidence>
<evidence type="ECO:0000256" key="8">
    <source>
        <dbReference type="ARBA" id="ARBA00044633"/>
    </source>
</evidence>
<reference evidence="11" key="1">
    <citation type="journal article" date="2019" name="Int. J. Syst. Evol. Microbiol.">
        <title>The Global Catalogue of Microorganisms (GCM) 10K type strain sequencing project: providing services to taxonomists for standard genome sequencing and annotation.</title>
        <authorList>
            <consortium name="The Broad Institute Genomics Platform"/>
            <consortium name="The Broad Institute Genome Sequencing Center for Infectious Disease"/>
            <person name="Wu L."/>
            <person name="Ma J."/>
        </authorList>
    </citation>
    <scope>NUCLEOTIDE SEQUENCE [LARGE SCALE GENOMIC DNA]</scope>
    <source>
        <strain evidence="11">KCTC 42805</strain>
    </source>
</reference>
<evidence type="ECO:0000313" key="11">
    <source>
        <dbReference type="Proteomes" id="UP001597469"/>
    </source>
</evidence>
<dbReference type="RefSeq" id="WP_381521564.1">
    <property type="nucleotide sequence ID" value="NZ_JBHULN010000004.1"/>
</dbReference>
<evidence type="ECO:0000256" key="1">
    <source>
        <dbReference type="ARBA" id="ARBA00004811"/>
    </source>
</evidence>
<dbReference type="PANTHER" id="PTHR21090">
    <property type="entry name" value="AROM/DEHYDROQUINATE SYNTHASE"/>
    <property type="match status" value="1"/>
</dbReference>
<name>A0ABW5M3H5_9BACT</name>
<accession>A0ABW5M3H5</accession>
<comment type="similarity">
    <text evidence="2">Belongs to the EPSP synthase family.</text>
</comment>
<dbReference type="EC" id="2.5.1.19" evidence="3"/>
<feature type="domain" description="Enolpyruvate transferase" evidence="9">
    <location>
        <begin position="74"/>
        <end position="409"/>
    </location>
</feature>
<evidence type="ECO:0000256" key="7">
    <source>
        <dbReference type="ARBA" id="ARBA00030046"/>
    </source>
</evidence>
<comment type="pathway">
    <text evidence="1">Metabolic intermediate biosynthesis; chorismate biosynthesis; chorismate from D-erythrose 4-phosphate and phosphoenolpyruvate: step 6/7.</text>
</comment>
<dbReference type="Pfam" id="PF00275">
    <property type="entry name" value="EPSP_synthase"/>
    <property type="match status" value="1"/>
</dbReference>
<dbReference type="EMBL" id="JBHULN010000004">
    <property type="protein sequence ID" value="MFD2570681.1"/>
    <property type="molecule type" value="Genomic_DNA"/>
</dbReference>
<evidence type="ECO:0000256" key="5">
    <source>
        <dbReference type="ARBA" id="ARBA00022679"/>
    </source>
</evidence>
<evidence type="ECO:0000259" key="9">
    <source>
        <dbReference type="Pfam" id="PF00275"/>
    </source>
</evidence>
<dbReference type="CDD" id="cd01556">
    <property type="entry name" value="EPSP_synthase"/>
    <property type="match status" value="1"/>
</dbReference>
<keyword evidence="11" id="KW-1185">Reference proteome</keyword>
<dbReference type="InterPro" id="IPR006264">
    <property type="entry name" value="EPSP_synthase"/>
</dbReference>
<keyword evidence="4" id="KW-0028">Amino-acid biosynthesis</keyword>
<dbReference type="PROSITE" id="PS00885">
    <property type="entry name" value="EPSP_SYNTHASE_2"/>
    <property type="match status" value="1"/>
</dbReference>
<evidence type="ECO:0000256" key="3">
    <source>
        <dbReference type="ARBA" id="ARBA00012450"/>
    </source>
</evidence>
<keyword evidence="6" id="KW-0057">Aromatic amino acid biosynthesis</keyword>
<comment type="catalytic activity">
    <reaction evidence="8">
        <text>3-phosphoshikimate + phosphoenolpyruvate = 5-O-(1-carboxyvinyl)-3-phosphoshikimate + phosphate</text>
        <dbReference type="Rhea" id="RHEA:21256"/>
        <dbReference type="ChEBI" id="CHEBI:43474"/>
        <dbReference type="ChEBI" id="CHEBI:57701"/>
        <dbReference type="ChEBI" id="CHEBI:58702"/>
        <dbReference type="ChEBI" id="CHEBI:145989"/>
        <dbReference type="EC" id="2.5.1.19"/>
    </reaction>
    <physiologicalReaction direction="left-to-right" evidence="8">
        <dbReference type="Rhea" id="RHEA:21257"/>
    </physiologicalReaction>
</comment>
<dbReference type="Proteomes" id="UP001597469">
    <property type="component" value="Unassembled WGS sequence"/>
</dbReference>
<sequence>MNAVRLTPPASPVRDQSVRASIPLASSKSESNRALIIDALTGFGCELQNLSTARDTQTMIRLLHSGDFTADVLDAGTTMRFLTAYFAVTGQHKTMTGTPRMCERPIGILVDALRTLGADITYLKNDGYPPLQLNGFRASEINQLSIRGDVSSQYISALLMIAPMLPQGLTLTLTGAVGSRPYIEMTIAQMVYFGADVQADWQTNTITVAPKPYIAKPYQVESDWSGASYWYSVAALAQDEQAEIELLGLKENSLQGDSAIVAIMRSFGVESTFTDTGVRLTKRPAEASLSWDFTDCPDLAQTVAVCAAVKGITLTLTGIESLKIKETDRVAALQAELQKIGAELVEVETNHRYEVRTTTLSSQPHAPLIHTYDDHRMAMAFAPVAMQREIIVEEPGVVAKSYPSFWNDMAQVVTVTEVPNSANATV</sequence>
<dbReference type="InterPro" id="IPR013792">
    <property type="entry name" value="RNA3'P_cycl/enolpyr_Trfase_a/b"/>
</dbReference>
<dbReference type="InterPro" id="IPR001986">
    <property type="entry name" value="Enolpyruvate_Tfrase_dom"/>
</dbReference>
<dbReference type="InterPro" id="IPR023193">
    <property type="entry name" value="EPSP_synthase_CS"/>
</dbReference>
<protein>
    <recommendedName>
        <fullName evidence="3">3-phosphoshikimate 1-carboxyvinyltransferase</fullName>
        <ecNumber evidence="3">2.5.1.19</ecNumber>
    </recommendedName>
    <alternativeName>
        <fullName evidence="7">5-enolpyruvylshikimate-3-phosphate synthase</fullName>
    </alternativeName>
</protein>
<comment type="caution">
    <text evidence="10">The sequence shown here is derived from an EMBL/GenBank/DDBJ whole genome shotgun (WGS) entry which is preliminary data.</text>
</comment>
<gene>
    <name evidence="10" type="ORF">ACFSUS_08565</name>
</gene>
<evidence type="ECO:0000256" key="2">
    <source>
        <dbReference type="ARBA" id="ARBA00009948"/>
    </source>
</evidence>
<evidence type="ECO:0000256" key="4">
    <source>
        <dbReference type="ARBA" id="ARBA00022605"/>
    </source>
</evidence>
<dbReference type="Gene3D" id="3.65.10.10">
    <property type="entry name" value="Enolpyruvate transferase domain"/>
    <property type="match status" value="3"/>
</dbReference>
<keyword evidence="5" id="KW-0808">Transferase</keyword>
<dbReference type="PANTHER" id="PTHR21090:SF5">
    <property type="entry name" value="PENTAFUNCTIONAL AROM POLYPEPTIDE"/>
    <property type="match status" value="1"/>
</dbReference>
<dbReference type="PIRSF" id="PIRSF000505">
    <property type="entry name" value="EPSPS"/>
    <property type="match status" value="1"/>
</dbReference>
<dbReference type="SUPFAM" id="SSF55205">
    <property type="entry name" value="EPT/RTPC-like"/>
    <property type="match status" value="1"/>
</dbReference>
<dbReference type="InterPro" id="IPR036968">
    <property type="entry name" value="Enolpyruvate_Tfrase_sf"/>
</dbReference>
<organism evidence="10 11">
    <name type="scientific">Spirosoma soli</name>
    <dbReference type="NCBI Taxonomy" id="1770529"/>
    <lineage>
        <taxon>Bacteria</taxon>
        <taxon>Pseudomonadati</taxon>
        <taxon>Bacteroidota</taxon>
        <taxon>Cytophagia</taxon>
        <taxon>Cytophagales</taxon>
        <taxon>Cytophagaceae</taxon>
        <taxon>Spirosoma</taxon>
    </lineage>
</organism>
<evidence type="ECO:0000256" key="6">
    <source>
        <dbReference type="ARBA" id="ARBA00023141"/>
    </source>
</evidence>